<dbReference type="Gene3D" id="3.30.160.60">
    <property type="entry name" value="Classic Zinc Finger"/>
    <property type="match status" value="1"/>
</dbReference>
<dbReference type="SMART" id="SM00061">
    <property type="entry name" value="MATH"/>
    <property type="match status" value="2"/>
</dbReference>
<dbReference type="PROSITE" id="PS50089">
    <property type="entry name" value="ZF_RING_2"/>
    <property type="match status" value="1"/>
</dbReference>
<evidence type="ECO:0000256" key="2">
    <source>
        <dbReference type="ARBA" id="ARBA00022490"/>
    </source>
</evidence>
<accession>A0A8K0EKY5</accession>
<feature type="domain" description="RING-type" evidence="7">
    <location>
        <begin position="1"/>
        <end position="39"/>
    </location>
</feature>
<dbReference type="PANTHER" id="PTHR46928">
    <property type="entry name" value="MESENCHYME-SPECIFIC CELL SURFACE GLYCOPROTEIN"/>
    <property type="match status" value="1"/>
</dbReference>
<dbReference type="PANTHER" id="PTHR46928:SF1">
    <property type="entry name" value="MESENCHYME-SPECIFIC CELL SURFACE GLYCOPROTEIN"/>
    <property type="match status" value="1"/>
</dbReference>
<dbReference type="InterPro" id="IPR008974">
    <property type="entry name" value="TRAF-like"/>
</dbReference>
<dbReference type="NCBIfam" id="NF038117">
    <property type="entry name" value="choice_anch_I"/>
    <property type="match status" value="1"/>
</dbReference>
<dbReference type="Pfam" id="PF13445">
    <property type="entry name" value="zf-RING_UBOX"/>
    <property type="match status" value="1"/>
</dbReference>
<keyword evidence="2" id="KW-0963">Cytoplasm</keyword>
<dbReference type="GO" id="GO:0008270">
    <property type="term" value="F:zinc ion binding"/>
    <property type="evidence" value="ECO:0007669"/>
    <property type="project" value="UniProtKB-KW"/>
</dbReference>
<evidence type="ECO:0000313" key="10">
    <source>
        <dbReference type="EMBL" id="CAH1257990.1"/>
    </source>
</evidence>
<dbReference type="EMBL" id="OV696688">
    <property type="protein sequence ID" value="CAH1257990.1"/>
    <property type="molecule type" value="Genomic_DNA"/>
</dbReference>
<dbReference type="Gene3D" id="2.130.10.10">
    <property type="entry name" value="YVTN repeat-like/Quinoprotein amine dehydrogenase"/>
    <property type="match status" value="1"/>
</dbReference>
<reference evidence="10" key="1">
    <citation type="submission" date="2022-01" db="EMBL/GenBank/DDBJ databases">
        <authorList>
            <person name="Braso-Vives M."/>
        </authorList>
    </citation>
    <scope>NUCLEOTIDE SEQUENCE</scope>
</reference>
<feature type="domain" description="B box-type" evidence="8">
    <location>
        <begin position="139"/>
        <end position="180"/>
    </location>
</feature>
<dbReference type="Proteomes" id="UP000838412">
    <property type="component" value="Chromosome 3"/>
</dbReference>
<dbReference type="SUPFAM" id="SSF49599">
    <property type="entry name" value="TRAF domain-like"/>
    <property type="match status" value="2"/>
</dbReference>
<dbReference type="SUPFAM" id="SSF50969">
    <property type="entry name" value="YVTN repeat-like/Quinoprotein amine dehydrogenase"/>
    <property type="match status" value="1"/>
</dbReference>
<dbReference type="SMART" id="SM00336">
    <property type="entry name" value="BBOX"/>
    <property type="match status" value="2"/>
</dbReference>
<keyword evidence="3" id="KW-0479">Metal-binding</keyword>
<keyword evidence="4 6" id="KW-0863">Zinc-finger</keyword>
<evidence type="ECO:0000256" key="5">
    <source>
        <dbReference type="ARBA" id="ARBA00022833"/>
    </source>
</evidence>
<feature type="domain" description="B box-type" evidence="8">
    <location>
        <begin position="76"/>
        <end position="122"/>
    </location>
</feature>
<dbReference type="AlphaFoldDB" id="A0A8K0EKY5"/>
<keyword evidence="11" id="KW-1185">Reference proteome</keyword>
<dbReference type="InterPro" id="IPR013083">
    <property type="entry name" value="Znf_RING/FYVE/PHD"/>
</dbReference>
<evidence type="ECO:0000256" key="3">
    <source>
        <dbReference type="ARBA" id="ARBA00022723"/>
    </source>
</evidence>
<evidence type="ECO:0000256" key="4">
    <source>
        <dbReference type="ARBA" id="ARBA00022771"/>
    </source>
</evidence>
<evidence type="ECO:0000259" key="9">
    <source>
        <dbReference type="PROSITE" id="PS50144"/>
    </source>
</evidence>
<dbReference type="Pfam" id="PF00643">
    <property type="entry name" value="zf-B_box"/>
    <property type="match status" value="1"/>
</dbReference>
<dbReference type="SUPFAM" id="SSF57850">
    <property type="entry name" value="RING/U-box"/>
    <property type="match status" value="1"/>
</dbReference>
<dbReference type="InterPro" id="IPR002083">
    <property type="entry name" value="MATH/TRAF_dom"/>
</dbReference>
<dbReference type="SUPFAM" id="SSF57845">
    <property type="entry name" value="B-box zinc-binding domain"/>
    <property type="match status" value="1"/>
</dbReference>
<dbReference type="FunFam" id="3.30.160.60:FF:002885">
    <property type="entry name" value="Uncharacterized protein"/>
    <property type="match status" value="1"/>
</dbReference>
<dbReference type="InterPro" id="IPR015943">
    <property type="entry name" value="WD40/YVTN_repeat-like_dom_sf"/>
</dbReference>
<dbReference type="CDD" id="cd19757">
    <property type="entry name" value="Bbox1"/>
    <property type="match status" value="1"/>
</dbReference>
<evidence type="ECO:0000256" key="1">
    <source>
        <dbReference type="ARBA" id="ARBA00004496"/>
    </source>
</evidence>
<keyword evidence="5" id="KW-0862">Zinc</keyword>
<comment type="subcellular location">
    <subcellularLocation>
        <location evidence="1">Cytoplasm</location>
    </subcellularLocation>
</comment>
<feature type="domain" description="MATH" evidence="9">
    <location>
        <begin position="369"/>
        <end position="499"/>
    </location>
</feature>
<name>A0A8K0EKY5_BRALA</name>
<evidence type="ECO:0000259" key="7">
    <source>
        <dbReference type="PROSITE" id="PS50089"/>
    </source>
</evidence>
<evidence type="ECO:0000313" key="11">
    <source>
        <dbReference type="Proteomes" id="UP000838412"/>
    </source>
</evidence>
<dbReference type="InterPro" id="IPR000315">
    <property type="entry name" value="Znf_B-box"/>
</dbReference>
<dbReference type="InterPro" id="IPR055188">
    <property type="entry name" value="Choice_anch_I"/>
</dbReference>
<dbReference type="Gene3D" id="2.60.210.10">
    <property type="entry name" value="Apoptosis, Tumor Necrosis Factor Receptor Associated Protein 2, Chain A"/>
    <property type="match status" value="2"/>
</dbReference>
<proteinExistence type="predicted"/>
<dbReference type="OrthoDB" id="425936at2759"/>
<dbReference type="InterPro" id="IPR052956">
    <property type="entry name" value="Mesenchyme-surface_protein"/>
</dbReference>
<dbReference type="Gene3D" id="4.10.830.40">
    <property type="match status" value="1"/>
</dbReference>
<dbReference type="PROSITE" id="PS00518">
    <property type="entry name" value="ZF_RING_1"/>
    <property type="match status" value="1"/>
</dbReference>
<dbReference type="InterPro" id="IPR027370">
    <property type="entry name" value="Znf-RING_euk"/>
</dbReference>
<dbReference type="Pfam" id="PF22494">
    <property type="entry name" value="choice_anch_I"/>
    <property type="match status" value="1"/>
</dbReference>
<gene>
    <name evidence="10" type="primary">TRIM33</name>
    <name evidence="10" type="ORF">BLAG_LOCUS15714</name>
</gene>
<dbReference type="Gene3D" id="3.30.40.10">
    <property type="entry name" value="Zinc/RING finger domain, C3HC4 (zinc finger)"/>
    <property type="match status" value="1"/>
</dbReference>
<organism evidence="10 11">
    <name type="scientific">Branchiostoma lanceolatum</name>
    <name type="common">Common lancelet</name>
    <name type="synonym">Amphioxus lanceolatum</name>
    <dbReference type="NCBI Taxonomy" id="7740"/>
    <lineage>
        <taxon>Eukaryota</taxon>
        <taxon>Metazoa</taxon>
        <taxon>Chordata</taxon>
        <taxon>Cephalochordata</taxon>
        <taxon>Leptocardii</taxon>
        <taxon>Amphioxiformes</taxon>
        <taxon>Branchiostomatidae</taxon>
        <taxon>Branchiostoma</taxon>
    </lineage>
</organism>
<protein>
    <submittedName>
        <fullName evidence="10">TRIM33 protein</fullName>
    </submittedName>
</protein>
<dbReference type="Pfam" id="PF22486">
    <property type="entry name" value="MATH_2"/>
    <property type="match status" value="2"/>
</dbReference>
<dbReference type="InterPro" id="IPR017907">
    <property type="entry name" value="Znf_RING_CS"/>
</dbReference>
<evidence type="ECO:0000259" key="8">
    <source>
        <dbReference type="PROSITE" id="PS50119"/>
    </source>
</evidence>
<dbReference type="GO" id="GO:0005737">
    <property type="term" value="C:cytoplasm"/>
    <property type="evidence" value="ECO:0007669"/>
    <property type="project" value="UniProtKB-SubCell"/>
</dbReference>
<dbReference type="InterPro" id="IPR001841">
    <property type="entry name" value="Znf_RING"/>
</dbReference>
<dbReference type="InterPro" id="IPR011044">
    <property type="entry name" value="Quino_amine_DH_bsu"/>
</dbReference>
<sequence>MEPFTDPKVLSCLHTFCMGCLELFVVQQGKEKFECPTCRTETVLPEGSIAGLKDNFFVVSLSDTVQAHKSLVSKEDNKVSCDLCEDEVAIQGCVACEEFLCNECACAHRRYKRTRGHEVVSVAKLKEQLIAKMRSLKSKSLPICPNHEDEKLKFYCETCRHPICRDCAVLQHKDHKYGYLADAVGDVRAKIKDKLEAATRKIAEYQDIASSIAKKQSELDDKSKKAADDIDGAAEEEIKEDVMYLRRKQAELKEKLAAITTARSKQLSATADSVAGTLGCLSSTVDIAQKVVEHGSDFDIMSMYTDVTARLDPLLKGPTPNISVYISDVTFDPKRERKEKDITLGNIVHVGEEFLEEKMEEEKEGSRTQATFRFTVENFSQVKQKKFSPTVFIHNLPWKILVKHEHDDKAVQPQHKKTLGVYLYCDADPDQAWHCLVSVELRLIPQKIGVETFKKDIRGVFFSQDVSKWGLLDFMPLCEVSDPQKGYIKEDKIVLEAANWEQISPAVFIRNLPWVLAVQHDTPKEKKPHISVFLQCNADSNYLWSCQVAAELRLIPQKEGVKTLTRKIQHVFYNKDNSRGYRIIWCSGTFSKAEMSSSVFLPVYLAMLAVPGVLGAVSLRHVSSVYLPYGFAGDGTPQFGMGDHGAVEQITYDPKNHLIYTVGEATILNVIDIRYPSAPRVVFRQYLPGGATDIDSCGNYIAVAIHAEPHTRPGTVLVFDMFDPVTNNLRLIHTIQVGPLPDMLKFTKDCRKLVTCNEGEPANTESGDIVDPEGSATIIEFSSGDLADKAEPTVRTATFHKFEQHAYRYQAKGLRWLFPEVTHGPENNTRVTRFSLSQSLEPEYLAFSHNETKAYVVLQENNAIAVLDMATASFEEIYPLGSKYWGTASLDTSDEDGGINLREWPIYSMFQPDGMKTFTHRGRHYILTANEGDNKKIQIGEEKFTDIVKGRDIMKDSLLGADFSSGRVRRALGDETELGCIHFSTFDGRDRWDNSKFSALHAFGARGFSVWDAEDVSLVWDSGDDAERMIANYHPDIFNSYYKESVLDKEVQNNFDKNSCKKGPETEAVSIGSVGDQTVLFVANERSSTIMLYTLPDTDIISPVFQSIYWPGEGTGASTWREAYDARTVGDVDPEDLRFVSSEDSPNGRPLLLVAGTVSGTVSVYEVYDNTDVTASADLVLPGVLTTYLTAVALALYTVQ</sequence>
<dbReference type="PROSITE" id="PS50144">
    <property type="entry name" value="MATH"/>
    <property type="match status" value="1"/>
</dbReference>
<dbReference type="PROSITE" id="PS50119">
    <property type="entry name" value="ZF_BBOX"/>
    <property type="match status" value="2"/>
</dbReference>
<evidence type="ECO:0000256" key="6">
    <source>
        <dbReference type="PROSITE-ProRule" id="PRU00024"/>
    </source>
</evidence>